<gene>
    <name evidence="1" type="ORF">ACFPOF_08505</name>
</gene>
<organism evidence="1 2">
    <name type="scientific">Cohnella soli</name>
    <dbReference type="NCBI Taxonomy" id="425005"/>
    <lineage>
        <taxon>Bacteria</taxon>
        <taxon>Bacillati</taxon>
        <taxon>Bacillota</taxon>
        <taxon>Bacilli</taxon>
        <taxon>Bacillales</taxon>
        <taxon>Paenibacillaceae</taxon>
        <taxon>Cohnella</taxon>
    </lineage>
</organism>
<keyword evidence="2" id="KW-1185">Reference proteome</keyword>
<name>A0ABW0HQP3_9BACL</name>
<proteinExistence type="predicted"/>
<dbReference type="EMBL" id="JBHSMI010000015">
    <property type="protein sequence ID" value="MFC5402780.1"/>
    <property type="molecule type" value="Genomic_DNA"/>
</dbReference>
<dbReference type="RefSeq" id="WP_378131554.1">
    <property type="nucleotide sequence ID" value="NZ_JBHSMI010000015.1"/>
</dbReference>
<sequence length="48" mass="5351">MVTLRLIAGDGLTGEKLLAIDWACGRKKACSTSAQRPSRWACRAFRER</sequence>
<comment type="caution">
    <text evidence="1">The sequence shown here is derived from an EMBL/GenBank/DDBJ whole genome shotgun (WGS) entry which is preliminary data.</text>
</comment>
<reference evidence="2" key="1">
    <citation type="journal article" date="2019" name="Int. J. Syst. Evol. Microbiol.">
        <title>The Global Catalogue of Microorganisms (GCM) 10K type strain sequencing project: providing services to taxonomists for standard genome sequencing and annotation.</title>
        <authorList>
            <consortium name="The Broad Institute Genomics Platform"/>
            <consortium name="The Broad Institute Genome Sequencing Center for Infectious Disease"/>
            <person name="Wu L."/>
            <person name="Ma J."/>
        </authorList>
    </citation>
    <scope>NUCLEOTIDE SEQUENCE [LARGE SCALE GENOMIC DNA]</scope>
    <source>
        <strain evidence="2">CGMCC 1.18575</strain>
    </source>
</reference>
<dbReference type="Proteomes" id="UP001596113">
    <property type="component" value="Unassembled WGS sequence"/>
</dbReference>
<accession>A0ABW0HQP3</accession>
<evidence type="ECO:0000313" key="1">
    <source>
        <dbReference type="EMBL" id="MFC5402780.1"/>
    </source>
</evidence>
<protein>
    <submittedName>
        <fullName evidence="1">Uncharacterized protein</fullName>
    </submittedName>
</protein>
<evidence type="ECO:0000313" key="2">
    <source>
        <dbReference type="Proteomes" id="UP001596113"/>
    </source>
</evidence>